<feature type="region of interest" description="Disordered" evidence="1">
    <location>
        <begin position="21"/>
        <end position="41"/>
    </location>
</feature>
<organism evidence="2">
    <name type="scientific">mine drainage metagenome</name>
    <dbReference type="NCBI Taxonomy" id="410659"/>
    <lineage>
        <taxon>unclassified sequences</taxon>
        <taxon>metagenomes</taxon>
        <taxon>ecological metagenomes</taxon>
    </lineage>
</organism>
<name>A0A1J5PTZ9_9ZZZZ</name>
<proteinExistence type="predicted"/>
<evidence type="ECO:0000313" key="2">
    <source>
        <dbReference type="EMBL" id="OIQ74610.1"/>
    </source>
</evidence>
<comment type="caution">
    <text evidence="2">The sequence shown here is derived from an EMBL/GenBank/DDBJ whole genome shotgun (WGS) entry which is preliminary data.</text>
</comment>
<dbReference type="AlphaFoldDB" id="A0A1J5PTZ9"/>
<sequence>MPTAARGGACLGRDQPCHRRNRHLGFAGGRPGASPRGLGTGFGLGPRHAPRSVGEEAQPARDCLGFDTIARPASGRVRAVRSSLGGSSRLPVSARSGGTDSRCVFHRRPRRSGGRRNRLRRLGSPVVRPVCARAADWPFMGGEQRHGACHGRHGLRLSGLSRCSDSSWTAPVRAIADLAQPGHCGWRRTQAAGATPAASGPVQCLACRSQSARLHTGRHRRVV</sequence>
<gene>
    <name evidence="2" type="ORF">GALL_437360</name>
</gene>
<dbReference type="EMBL" id="MLJW01002446">
    <property type="protein sequence ID" value="OIQ74610.1"/>
    <property type="molecule type" value="Genomic_DNA"/>
</dbReference>
<feature type="region of interest" description="Disordered" evidence="1">
    <location>
        <begin position="81"/>
        <end position="101"/>
    </location>
</feature>
<protein>
    <submittedName>
        <fullName evidence="2">Uncharacterized protein</fullName>
    </submittedName>
</protein>
<reference evidence="2" key="1">
    <citation type="submission" date="2016-10" db="EMBL/GenBank/DDBJ databases">
        <title>Sequence of Gallionella enrichment culture.</title>
        <authorList>
            <person name="Poehlein A."/>
            <person name="Muehling M."/>
            <person name="Daniel R."/>
        </authorList>
    </citation>
    <scope>NUCLEOTIDE SEQUENCE</scope>
</reference>
<evidence type="ECO:0000256" key="1">
    <source>
        <dbReference type="SAM" id="MobiDB-lite"/>
    </source>
</evidence>
<accession>A0A1J5PTZ9</accession>